<dbReference type="GO" id="GO:0016682">
    <property type="term" value="F:oxidoreductase activity, acting on diphenols and related substances as donors, oxygen as acceptor"/>
    <property type="evidence" value="ECO:0007669"/>
    <property type="project" value="TreeGrafter"/>
</dbReference>
<feature type="transmembrane region" description="Helical" evidence="7">
    <location>
        <begin position="6"/>
        <end position="33"/>
    </location>
</feature>
<dbReference type="AlphaFoldDB" id="A0A239K0R1"/>
<evidence type="ECO:0000256" key="6">
    <source>
        <dbReference type="ARBA" id="ARBA00023136"/>
    </source>
</evidence>
<feature type="transmembrane region" description="Helical" evidence="7">
    <location>
        <begin position="378"/>
        <end position="396"/>
    </location>
</feature>
<dbReference type="InterPro" id="IPR003317">
    <property type="entry name" value="Cyt-d_oxidase_su2"/>
</dbReference>
<feature type="transmembrane region" description="Helical" evidence="7">
    <location>
        <begin position="233"/>
        <end position="253"/>
    </location>
</feature>
<dbReference type="PANTHER" id="PTHR43141:SF4">
    <property type="entry name" value="CYTOCHROME BD2 SUBUNIT II"/>
    <property type="match status" value="1"/>
</dbReference>
<evidence type="ECO:0000256" key="4">
    <source>
        <dbReference type="ARBA" id="ARBA00022692"/>
    </source>
</evidence>
<keyword evidence="9" id="KW-1185">Reference proteome</keyword>
<reference evidence="8 9" key="1">
    <citation type="submission" date="2017-06" db="EMBL/GenBank/DDBJ databases">
        <authorList>
            <person name="Kim H.J."/>
            <person name="Triplett B.A."/>
        </authorList>
    </citation>
    <scope>NUCLEOTIDE SEQUENCE [LARGE SCALE GENOMIC DNA]</scope>
    <source>
        <strain evidence="8 9">CGMCC 4.5593</strain>
    </source>
</reference>
<evidence type="ECO:0000256" key="5">
    <source>
        <dbReference type="ARBA" id="ARBA00022989"/>
    </source>
</evidence>
<evidence type="ECO:0000256" key="2">
    <source>
        <dbReference type="ARBA" id="ARBA00007543"/>
    </source>
</evidence>
<name>A0A239K0R1_9ACTN</name>
<dbReference type="PANTHER" id="PTHR43141">
    <property type="entry name" value="CYTOCHROME BD2 SUBUNIT II"/>
    <property type="match status" value="1"/>
</dbReference>
<sequence length="422" mass="43829">MALQTIPAAVVVIGLILYTLLAGADFGAGVWQLSAGGGEHGRRIRDHAHHANAPVWEANHVWLILVITVLWTAYPSVFGAIFSTLAIPIFLAALGIILRGTSYALQNAADARQRRYIDVSFAAASIMTPYMLGSVIGAVASGRVPPGNALGAEVGSWTNATSILAGFLAVATGAFLAAVFLAADAERLREPDLVESFRGRALLAGVVAGGLAVGGLFVVRADVPRLFDGLTSGWGLVPVVVSGVAGLVSMALVVLRRFTAARLSAALAVAAVIIGWAVAQRPYLLPTTVTIEDAAANDTTMIALIVSLAVGAVVLFPSLVLLFRLTLAGRFDPAAQGPPPVPGGPVTRERRKHAAQAGIGFLLAGFVLLTIAEPAVSHIFGLIFLGIATFAGFRAVGPTELAARPSPKVAGRSLRELVRRRR</sequence>
<feature type="transmembrane region" description="Helical" evidence="7">
    <location>
        <begin position="354"/>
        <end position="372"/>
    </location>
</feature>
<dbReference type="Pfam" id="PF02322">
    <property type="entry name" value="Cyt_bd_oxida_II"/>
    <property type="match status" value="1"/>
</dbReference>
<comment type="subcellular location">
    <subcellularLocation>
        <location evidence="1">Cell membrane</location>
        <topology evidence="1">Multi-pass membrane protein</topology>
    </subcellularLocation>
</comment>
<dbReference type="RefSeq" id="WP_089246601.1">
    <property type="nucleotide sequence ID" value="NZ_FZPH01000003.1"/>
</dbReference>
<evidence type="ECO:0000256" key="7">
    <source>
        <dbReference type="SAM" id="Phobius"/>
    </source>
</evidence>
<protein>
    <submittedName>
        <fullName evidence="8">Cytochrome d ubiquinol oxidase subunit II</fullName>
    </submittedName>
</protein>
<accession>A0A239K0R1</accession>
<evidence type="ECO:0000256" key="1">
    <source>
        <dbReference type="ARBA" id="ARBA00004651"/>
    </source>
</evidence>
<keyword evidence="4 7" id="KW-0812">Transmembrane</keyword>
<dbReference type="GO" id="GO:0009055">
    <property type="term" value="F:electron transfer activity"/>
    <property type="evidence" value="ECO:0007669"/>
    <property type="project" value="TreeGrafter"/>
</dbReference>
<dbReference type="GO" id="GO:0005886">
    <property type="term" value="C:plasma membrane"/>
    <property type="evidence" value="ECO:0007669"/>
    <property type="project" value="UniProtKB-SubCell"/>
</dbReference>
<proteinExistence type="inferred from homology"/>
<dbReference type="EMBL" id="FZPH01000003">
    <property type="protein sequence ID" value="SNT11630.1"/>
    <property type="molecule type" value="Genomic_DNA"/>
</dbReference>
<dbReference type="OrthoDB" id="9776710at2"/>
<evidence type="ECO:0000313" key="8">
    <source>
        <dbReference type="EMBL" id="SNT11630.1"/>
    </source>
</evidence>
<comment type="similarity">
    <text evidence="2">Belongs to the cytochrome ubiquinol oxidase subunit 2 family.</text>
</comment>
<keyword evidence="6 7" id="KW-0472">Membrane</keyword>
<dbReference type="GO" id="GO:0019646">
    <property type="term" value="P:aerobic electron transport chain"/>
    <property type="evidence" value="ECO:0007669"/>
    <property type="project" value="TreeGrafter"/>
</dbReference>
<dbReference type="GO" id="GO:0070069">
    <property type="term" value="C:cytochrome complex"/>
    <property type="evidence" value="ECO:0007669"/>
    <property type="project" value="TreeGrafter"/>
</dbReference>
<keyword evidence="5 7" id="KW-1133">Transmembrane helix</keyword>
<feature type="transmembrane region" description="Helical" evidence="7">
    <location>
        <begin position="160"/>
        <end position="181"/>
    </location>
</feature>
<organism evidence="8 9">
    <name type="scientific">Asanoa hainanensis</name>
    <dbReference type="NCBI Taxonomy" id="560556"/>
    <lineage>
        <taxon>Bacteria</taxon>
        <taxon>Bacillati</taxon>
        <taxon>Actinomycetota</taxon>
        <taxon>Actinomycetes</taxon>
        <taxon>Micromonosporales</taxon>
        <taxon>Micromonosporaceae</taxon>
        <taxon>Asanoa</taxon>
    </lineage>
</organism>
<feature type="transmembrane region" description="Helical" evidence="7">
    <location>
        <begin position="299"/>
        <end position="323"/>
    </location>
</feature>
<evidence type="ECO:0000313" key="9">
    <source>
        <dbReference type="Proteomes" id="UP000198362"/>
    </source>
</evidence>
<evidence type="ECO:0000256" key="3">
    <source>
        <dbReference type="ARBA" id="ARBA00022475"/>
    </source>
</evidence>
<feature type="transmembrane region" description="Helical" evidence="7">
    <location>
        <begin position="80"/>
        <end position="98"/>
    </location>
</feature>
<feature type="transmembrane region" description="Helical" evidence="7">
    <location>
        <begin position="201"/>
        <end position="221"/>
    </location>
</feature>
<gene>
    <name evidence="8" type="ORF">SAMN05421812_103234</name>
</gene>
<keyword evidence="3" id="KW-1003">Cell membrane</keyword>
<feature type="transmembrane region" description="Helical" evidence="7">
    <location>
        <begin position="119"/>
        <end position="140"/>
    </location>
</feature>
<dbReference type="Proteomes" id="UP000198362">
    <property type="component" value="Unassembled WGS sequence"/>
</dbReference>
<feature type="transmembrane region" description="Helical" evidence="7">
    <location>
        <begin position="260"/>
        <end position="279"/>
    </location>
</feature>